<dbReference type="RefSeq" id="WP_268304983.1">
    <property type="nucleotide sequence ID" value="NZ_JALAJL010000047.1"/>
</dbReference>
<gene>
    <name evidence="1" type="ORF">MOE73_05625</name>
</gene>
<comment type="caution">
    <text evidence="1">The sequence shown here is derived from an EMBL/GenBank/DDBJ whole genome shotgun (WGS) entry which is preliminary data.</text>
</comment>
<dbReference type="AlphaFoldDB" id="A0AA90EPI2"/>
<dbReference type="InterPro" id="IPR021725">
    <property type="entry name" value="Cdd1"/>
</dbReference>
<dbReference type="Pfam" id="PF11731">
    <property type="entry name" value="Cdd1"/>
    <property type="match status" value="1"/>
</dbReference>
<reference evidence="1" key="1">
    <citation type="submission" date="2022-02" db="EMBL/GenBank/DDBJ databases">
        <title>Crop Bioprotection Bacillus Genome Sequencing.</title>
        <authorList>
            <person name="Dunlap C."/>
        </authorList>
    </citation>
    <scope>NUCLEOTIDE SEQUENCE</scope>
    <source>
        <strain evidence="1">T20C14</strain>
    </source>
</reference>
<sequence>MKLPLTKEERSNLKTAKVKIKNTAHMDLSALVHALGSSLKRAVYIKALAQFQTVPSIGPKMAQCAVDLGYYSLDDIKHESGADLIIRLEKLKGYWEDPCAEDALRCIVHYANDPESGKSWWDFTAERKRYRERYGYPPDRPSTPWYEKKRS</sequence>
<proteinExistence type="predicted"/>
<dbReference type="Proteomes" id="UP001066455">
    <property type="component" value="Unassembled WGS sequence"/>
</dbReference>
<organism evidence="1 2">
    <name type="scientific">Bacillus haynesii</name>
    <dbReference type="NCBI Taxonomy" id="1925021"/>
    <lineage>
        <taxon>Bacteria</taxon>
        <taxon>Bacillati</taxon>
        <taxon>Bacillota</taxon>
        <taxon>Bacilli</taxon>
        <taxon>Bacillales</taxon>
        <taxon>Bacillaceae</taxon>
        <taxon>Bacillus</taxon>
    </lineage>
</organism>
<evidence type="ECO:0000313" key="1">
    <source>
        <dbReference type="EMBL" id="MCY9279538.1"/>
    </source>
</evidence>
<dbReference type="EMBL" id="JALAXI010000004">
    <property type="protein sequence ID" value="MCY9279538.1"/>
    <property type="molecule type" value="Genomic_DNA"/>
</dbReference>
<evidence type="ECO:0000313" key="2">
    <source>
        <dbReference type="Proteomes" id="UP001066455"/>
    </source>
</evidence>
<protein>
    <submittedName>
        <fullName evidence="1">Helix-hairpin-helix domain-containing protein</fullName>
    </submittedName>
</protein>
<accession>A0AA90EPI2</accession>
<name>A0AA90EPI2_9BACI</name>